<keyword evidence="9" id="KW-1185">Reference proteome</keyword>
<dbReference type="Gene3D" id="2.50.20.10">
    <property type="entry name" value="Lipoprotein localisation LolA/LolB/LppX"/>
    <property type="match status" value="1"/>
</dbReference>
<dbReference type="Pfam" id="PF03888">
    <property type="entry name" value="MucB_RseB"/>
    <property type="match status" value="1"/>
</dbReference>
<evidence type="ECO:0000256" key="4">
    <source>
        <dbReference type="ARBA" id="ARBA00022764"/>
    </source>
</evidence>
<name>A0AA94EF48_9GAMM</name>
<evidence type="ECO:0000256" key="3">
    <source>
        <dbReference type="ARBA" id="ARBA00022729"/>
    </source>
</evidence>
<feature type="chain" id="PRO_5041648354" evidence="5">
    <location>
        <begin position="19"/>
        <end position="317"/>
    </location>
</feature>
<sequence length="317" mass="35588">MKWVVSALLLVCASVANAATVQESATEDNGERWFNLMAKALNELNFEASFVYVQGDRIEPYQWVHGVDSDGRQYEWLMQMNGPGFRALRIDDTVSHFHPASTSYSIRSNSISTMLPTAFNQPFAEVADHYRAVAVGGARVLDRKAQHIRLVSRDDQRYGFSLWVDREHGLPLKVLMVNQHGEVMEQLQLTNLSLRSVSSDTIEELSRVERPPMFDELQPQQQPKLPQQPRWAPSGFHLLKAQHHRLVLEGTPVDHYLFSDGLAEYSVYLTEANADSTNGMSLTGPHTLHSQLVANLRVTVVGQIPLDVAKQVASSVQ</sequence>
<dbReference type="InterPro" id="IPR033434">
    <property type="entry name" value="MucB/RseB_N"/>
</dbReference>
<keyword evidence="4" id="KW-0574">Periplasm</keyword>
<evidence type="ECO:0000256" key="1">
    <source>
        <dbReference type="ARBA" id="ARBA00004418"/>
    </source>
</evidence>
<dbReference type="InterPro" id="IPR033436">
    <property type="entry name" value="MucB/RseB_C"/>
</dbReference>
<dbReference type="GO" id="GO:0045152">
    <property type="term" value="F:antisigma factor binding"/>
    <property type="evidence" value="ECO:0007669"/>
    <property type="project" value="TreeGrafter"/>
</dbReference>
<keyword evidence="3 5" id="KW-0732">Signal</keyword>
<organism evidence="8 9">
    <name type="scientific">Idiomarina aquatica</name>
    <dbReference type="NCBI Taxonomy" id="1327752"/>
    <lineage>
        <taxon>Bacteria</taxon>
        <taxon>Pseudomonadati</taxon>
        <taxon>Pseudomonadota</taxon>
        <taxon>Gammaproteobacteria</taxon>
        <taxon>Alteromonadales</taxon>
        <taxon>Idiomarinaceae</taxon>
        <taxon>Idiomarina</taxon>
    </lineage>
</organism>
<protein>
    <submittedName>
        <fullName evidence="8">Negative regulator of sigma E activity</fullName>
    </submittedName>
</protein>
<dbReference type="Pfam" id="PF17188">
    <property type="entry name" value="MucB_RseB_C"/>
    <property type="match status" value="1"/>
</dbReference>
<accession>A0AA94EF48</accession>
<evidence type="ECO:0000313" key="9">
    <source>
        <dbReference type="Proteomes" id="UP000286680"/>
    </source>
</evidence>
<dbReference type="Gene3D" id="3.30.200.100">
    <property type="entry name" value="MucB/RseB, C-terminal domain"/>
    <property type="match status" value="1"/>
</dbReference>
<evidence type="ECO:0000259" key="7">
    <source>
        <dbReference type="Pfam" id="PF17188"/>
    </source>
</evidence>
<dbReference type="EMBL" id="PIPS01000001">
    <property type="protein sequence ID" value="RUO44677.1"/>
    <property type="molecule type" value="Genomic_DNA"/>
</dbReference>
<comment type="subcellular location">
    <subcellularLocation>
        <location evidence="1">Periplasm</location>
    </subcellularLocation>
</comment>
<dbReference type="CDD" id="cd16327">
    <property type="entry name" value="RseB"/>
    <property type="match status" value="1"/>
</dbReference>
<dbReference type="PANTHER" id="PTHR38782">
    <property type="match status" value="1"/>
</dbReference>
<dbReference type="RefSeq" id="WP_126819170.1">
    <property type="nucleotide sequence ID" value="NZ_PIPS01000001.1"/>
</dbReference>
<comment type="similarity">
    <text evidence="2">Belongs to the RseB family.</text>
</comment>
<evidence type="ECO:0000259" key="6">
    <source>
        <dbReference type="Pfam" id="PF03888"/>
    </source>
</evidence>
<feature type="domain" description="MucB/RseB N-terminal" evidence="6">
    <location>
        <begin position="31"/>
        <end position="204"/>
    </location>
</feature>
<dbReference type="GO" id="GO:0030288">
    <property type="term" value="C:outer membrane-bounded periplasmic space"/>
    <property type="evidence" value="ECO:0007669"/>
    <property type="project" value="TreeGrafter"/>
</dbReference>
<dbReference type="PANTHER" id="PTHR38782:SF1">
    <property type="entry name" value="SIGMA-E FACTOR REGULATORY PROTEIN RSEB"/>
    <property type="match status" value="1"/>
</dbReference>
<comment type="caution">
    <text evidence="8">The sequence shown here is derived from an EMBL/GenBank/DDBJ whole genome shotgun (WGS) entry which is preliminary data.</text>
</comment>
<reference evidence="9" key="1">
    <citation type="journal article" date="2018" name="Front. Microbiol.">
        <title>Genome-Based Analysis Reveals the Taxonomy and Diversity of the Family Idiomarinaceae.</title>
        <authorList>
            <person name="Liu Y."/>
            <person name="Lai Q."/>
            <person name="Shao Z."/>
        </authorList>
    </citation>
    <scope>NUCLEOTIDE SEQUENCE [LARGE SCALE GENOMIC DNA]</scope>
    <source>
        <strain evidence="9">SN-14</strain>
    </source>
</reference>
<dbReference type="AlphaFoldDB" id="A0AA94EF48"/>
<gene>
    <name evidence="8" type="ORF">CWE23_01170</name>
</gene>
<dbReference type="Proteomes" id="UP000286680">
    <property type="component" value="Unassembled WGS sequence"/>
</dbReference>
<dbReference type="PIRSF" id="PIRSF005427">
    <property type="entry name" value="RseB"/>
    <property type="match status" value="1"/>
</dbReference>
<dbReference type="InterPro" id="IPR038484">
    <property type="entry name" value="MucB/RseB_C_sf"/>
</dbReference>
<dbReference type="InterPro" id="IPR005588">
    <property type="entry name" value="MucB_RseB"/>
</dbReference>
<dbReference type="GO" id="GO:0032885">
    <property type="term" value="P:regulation of polysaccharide biosynthetic process"/>
    <property type="evidence" value="ECO:0007669"/>
    <property type="project" value="TreeGrafter"/>
</dbReference>
<proteinExistence type="inferred from homology"/>
<feature type="signal peptide" evidence="5">
    <location>
        <begin position="1"/>
        <end position="18"/>
    </location>
</feature>
<feature type="domain" description="MucB/RseB C-terminal" evidence="7">
    <location>
        <begin position="228"/>
        <end position="317"/>
    </location>
</feature>
<evidence type="ECO:0000256" key="2">
    <source>
        <dbReference type="ARBA" id="ARBA00008150"/>
    </source>
</evidence>
<evidence type="ECO:0000256" key="5">
    <source>
        <dbReference type="SAM" id="SignalP"/>
    </source>
</evidence>
<evidence type="ECO:0000313" key="8">
    <source>
        <dbReference type="EMBL" id="RUO44677.1"/>
    </source>
</evidence>